<dbReference type="EMBL" id="VFOL01000001">
    <property type="protein sequence ID" value="TQL36941.1"/>
    <property type="molecule type" value="Genomic_DNA"/>
</dbReference>
<dbReference type="Proteomes" id="UP000315983">
    <property type="component" value="Unassembled WGS sequence"/>
</dbReference>
<keyword evidence="1" id="KW-0812">Transmembrane</keyword>
<protein>
    <submittedName>
        <fullName evidence="2">Uncharacterized protein</fullName>
    </submittedName>
</protein>
<keyword evidence="1" id="KW-0472">Membrane</keyword>
<comment type="caution">
    <text evidence="2">The sequence shown here is derived from an EMBL/GenBank/DDBJ whole genome shotgun (WGS) entry which is preliminary data.</text>
</comment>
<gene>
    <name evidence="2" type="ORF">FB564_2079</name>
</gene>
<proteinExistence type="predicted"/>
<evidence type="ECO:0000313" key="3">
    <source>
        <dbReference type="Proteomes" id="UP000315983"/>
    </source>
</evidence>
<name>A0A542XM65_SALAC</name>
<keyword evidence="1" id="KW-1133">Transmembrane helix</keyword>
<feature type="transmembrane region" description="Helical" evidence="1">
    <location>
        <begin position="38"/>
        <end position="57"/>
    </location>
</feature>
<sequence length="148" mass="15530">MTHDYLISRIRTTVPAAVGALLAWLASAAGIVLDGDSSTALTAGVVALAMAGYYALIRVAEARWPWLGVLLGTPAAPTYEMSAGRVVDAVPPVTEPAAITTRSGPALPTGESGAALSHGGLTLSRRGSRCVVRRVCRSRWCGCRRNRW</sequence>
<reference evidence="2 3" key="1">
    <citation type="submission" date="2019-06" db="EMBL/GenBank/DDBJ databases">
        <title>Sequencing the genomes of 1000 actinobacteria strains.</title>
        <authorList>
            <person name="Klenk H.-P."/>
        </authorList>
    </citation>
    <scope>NUCLEOTIDE SEQUENCE [LARGE SCALE GENOMIC DNA]</scope>
    <source>
        <strain evidence="2 3">DSM 44819</strain>
    </source>
</reference>
<organism evidence="2 3">
    <name type="scientific">Salinispora arenicola</name>
    <dbReference type="NCBI Taxonomy" id="168697"/>
    <lineage>
        <taxon>Bacteria</taxon>
        <taxon>Bacillati</taxon>
        <taxon>Actinomycetota</taxon>
        <taxon>Actinomycetes</taxon>
        <taxon>Micromonosporales</taxon>
        <taxon>Micromonosporaceae</taxon>
        <taxon>Salinispora</taxon>
    </lineage>
</organism>
<evidence type="ECO:0000256" key="1">
    <source>
        <dbReference type="SAM" id="Phobius"/>
    </source>
</evidence>
<accession>A0A542XM65</accession>
<evidence type="ECO:0000313" key="2">
    <source>
        <dbReference type="EMBL" id="TQL36941.1"/>
    </source>
</evidence>
<dbReference type="AlphaFoldDB" id="A0A542XM65"/>